<evidence type="ECO:0000313" key="3">
    <source>
        <dbReference type="Proteomes" id="UP000645257"/>
    </source>
</evidence>
<organism evidence="2 3">
    <name type="scientific">Paludibacterium paludis</name>
    <dbReference type="NCBI Taxonomy" id="1225769"/>
    <lineage>
        <taxon>Bacteria</taxon>
        <taxon>Pseudomonadati</taxon>
        <taxon>Pseudomonadota</taxon>
        <taxon>Betaproteobacteria</taxon>
        <taxon>Neisseriales</taxon>
        <taxon>Chromobacteriaceae</taxon>
        <taxon>Paludibacterium</taxon>
    </lineage>
</organism>
<dbReference type="Proteomes" id="UP000645257">
    <property type="component" value="Unassembled WGS sequence"/>
</dbReference>
<evidence type="ECO:0000313" key="2">
    <source>
        <dbReference type="EMBL" id="GGY12092.1"/>
    </source>
</evidence>
<feature type="chain" id="PRO_5037679431" description="DUF2844 domain-containing protein" evidence="1">
    <location>
        <begin position="21"/>
        <end position="147"/>
    </location>
</feature>
<reference evidence="2" key="2">
    <citation type="submission" date="2020-09" db="EMBL/GenBank/DDBJ databases">
        <authorList>
            <person name="Sun Q."/>
            <person name="Kim S."/>
        </authorList>
    </citation>
    <scope>NUCLEOTIDE SEQUENCE</scope>
    <source>
        <strain evidence="2">KCTC 32182</strain>
    </source>
</reference>
<name>A0A918P0T5_9NEIS</name>
<comment type="caution">
    <text evidence="2">The sequence shown here is derived from an EMBL/GenBank/DDBJ whole genome shotgun (WGS) entry which is preliminary data.</text>
</comment>
<evidence type="ECO:0000256" key="1">
    <source>
        <dbReference type="SAM" id="SignalP"/>
    </source>
</evidence>
<protein>
    <recommendedName>
        <fullName evidence="4">DUF2844 domain-containing protein</fullName>
    </recommendedName>
</protein>
<dbReference type="AlphaFoldDB" id="A0A918P0T5"/>
<reference evidence="2" key="1">
    <citation type="journal article" date="2014" name="Int. J. Syst. Evol. Microbiol.">
        <title>Complete genome sequence of Corynebacterium casei LMG S-19264T (=DSM 44701T), isolated from a smear-ripened cheese.</title>
        <authorList>
            <consortium name="US DOE Joint Genome Institute (JGI-PGF)"/>
            <person name="Walter F."/>
            <person name="Albersmeier A."/>
            <person name="Kalinowski J."/>
            <person name="Ruckert C."/>
        </authorList>
    </citation>
    <scope>NUCLEOTIDE SEQUENCE</scope>
    <source>
        <strain evidence="2">KCTC 32182</strain>
    </source>
</reference>
<proteinExistence type="predicted"/>
<dbReference type="EMBL" id="BMYX01000006">
    <property type="protein sequence ID" value="GGY12092.1"/>
    <property type="molecule type" value="Genomic_DNA"/>
</dbReference>
<keyword evidence="1" id="KW-0732">Signal</keyword>
<gene>
    <name evidence="2" type="ORF">GCM10011289_13920</name>
</gene>
<accession>A0A918P0T5</accession>
<dbReference type="RefSeq" id="WP_189532663.1">
    <property type="nucleotide sequence ID" value="NZ_BMYX01000006.1"/>
</dbReference>
<keyword evidence="3" id="KW-1185">Reference proteome</keyword>
<sequence>MKALLSLLFATACLAPAAHAALGDKLSDPVPAGRKVIAAAAANTAGYSVRTSLDPAGITIREYAAADGTVFAVTWNGSDIPDLSALLGKSRFAEYTRAIGEGNGNRRRAEVAGPDLVVQSFGRGMTFRGRAWLKSLLPAGVPVDVIQ</sequence>
<dbReference type="Pfam" id="PF11005">
    <property type="entry name" value="DUF2844"/>
    <property type="match status" value="1"/>
</dbReference>
<evidence type="ECO:0008006" key="4">
    <source>
        <dbReference type="Google" id="ProtNLM"/>
    </source>
</evidence>
<feature type="signal peptide" evidence="1">
    <location>
        <begin position="1"/>
        <end position="20"/>
    </location>
</feature>
<dbReference type="InterPro" id="IPR021267">
    <property type="entry name" value="DUF2844"/>
</dbReference>